<protein>
    <submittedName>
        <fullName evidence="1">Uncharacterized protein</fullName>
    </submittedName>
</protein>
<dbReference type="EMBL" id="JAGTTL010000008">
    <property type="protein sequence ID" value="KAK6319646.1"/>
    <property type="molecule type" value="Genomic_DNA"/>
</dbReference>
<dbReference type="Proteomes" id="UP001356427">
    <property type="component" value="Unassembled WGS sequence"/>
</dbReference>
<organism evidence="1 2">
    <name type="scientific">Coregonus suidteri</name>
    <dbReference type="NCBI Taxonomy" id="861788"/>
    <lineage>
        <taxon>Eukaryota</taxon>
        <taxon>Metazoa</taxon>
        <taxon>Chordata</taxon>
        <taxon>Craniata</taxon>
        <taxon>Vertebrata</taxon>
        <taxon>Euteleostomi</taxon>
        <taxon>Actinopterygii</taxon>
        <taxon>Neopterygii</taxon>
        <taxon>Teleostei</taxon>
        <taxon>Protacanthopterygii</taxon>
        <taxon>Salmoniformes</taxon>
        <taxon>Salmonidae</taxon>
        <taxon>Coregoninae</taxon>
        <taxon>Coregonus</taxon>
    </lineage>
</organism>
<evidence type="ECO:0000313" key="1">
    <source>
        <dbReference type="EMBL" id="KAK6319646.1"/>
    </source>
</evidence>
<evidence type="ECO:0000313" key="2">
    <source>
        <dbReference type="Proteomes" id="UP001356427"/>
    </source>
</evidence>
<gene>
    <name evidence="1" type="ORF">J4Q44_G00108570</name>
</gene>
<sequence length="58" mass="6429">MSPCIIARETPWHGCVSLSLRPAVDAGGGGWVPLRMLEAETESEPCTTWSKHIPLYKY</sequence>
<keyword evidence="2" id="KW-1185">Reference proteome</keyword>
<comment type="caution">
    <text evidence="1">The sequence shown here is derived from an EMBL/GenBank/DDBJ whole genome shotgun (WGS) entry which is preliminary data.</text>
</comment>
<reference evidence="1 2" key="1">
    <citation type="submission" date="2021-04" db="EMBL/GenBank/DDBJ databases">
        <authorList>
            <person name="De Guttry C."/>
            <person name="Zahm M."/>
            <person name="Klopp C."/>
            <person name="Cabau C."/>
            <person name="Louis A."/>
            <person name="Berthelot C."/>
            <person name="Parey E."/>
            <person name="Roest Crollius H."/>
            <person name="Montfort J."/>
            <person name="Robinson-Rechavi M."/>
            <person name="Bucao C."/>
            <person name="Bouchez O."/>
            <person name="Gislard M."/>
            <person name="Lluch J."/>
            <person name="Milhes M."/>
            <person name="Lampietro C."/>
            <person name="Lopez Roques C."/>
            <person name="Donnadieu C."/>
            <person name="Braasch I."/>
            <person name="Desvignes T."/>
            <person name="Postlethwait J."/>
            <person name="Bobe J."/>
            <person name="Wedekind C."/>
            <person name="Guiguen Y."/>
        </authorList>
    </citation>
    <scope>NUCLEOTIDE SEQUENCE [LARGE SCALE GENOMIC DNA]</scope>
    <source>
        <strain evidence="1">Cs_M1</strain>
        <tissue evidence="1">Blood</tissue>
    </source>
</reference>
<accession>A0AAN8M7X1</accession>
<name>A0AAN8M7X1_9TELE</name>
<proteinExistence type="predicted"/>
<dbReference type="AlphaFoldDB" id="A0AAN8M7X1"/>